<dbReference type="Pfam" id="PF07331">
    <property type="entry name" value="TctB"/>
    <property type="match status" value="1"/>
</dbReference>
<sequence>MDMSMLDAATTALLTILDPSRLLLLAVGVVMGLSLGVLPGIGGLAATALLLPFTFTMDPHAAFALLLGLGAATATGDPIPAILFGVPGGAGSAATVLDGYPMAKRGEAGRALSAAYMSSMIGGVFGAMLMGLTLPLLRPLMLFIGSPELLAFSCLGLSMVAVLSGNAPLRGLTAAGLGLMISMIGADPQTGTLRWTMGSLYLWEGLPLIPAILGLFAIPELADLAISRTSIAGGAPFDAKAGMREGAMDCFRNFWLVVRCSWIGSTLGAVPGIGGSVIDWVAYGHALRTEKGAEQTFGSGDVRGVIASEASNNSREGGALVPTVAFGIPGSAGMAILLGAFLMHGLVPGPDMLSVNLSVTYSMVWSIAIANILGAGICYLLSGQFAKLAQLRYTLILPSVLSIIFIGAFQGSQQWGDLYTMMIFGLVGWTMKMLKWPRPPLILGLVLGASVERYLFISIERYGIEWFSRPIVLVLFGFAALGLLRPLIRDARAHGSWRNMLADYGRPAFRATDLFNLLFIAVLVLMLYEAAGWNFKAKIIPMVVGISALIFAVLSLVNQVCRRLERERRHGLADDAKANVSRKIHMDLASDTAHLTRKQVFTRAASFFGWLTGFLVSMSIIGLVPTVPLFIAGYMRTEAREPWRIVLPMAIGMTVFIAALFNYFLPMAWPPTFLGHWFPALKVIPSV</sequence>
<reference evidence="4 5" key="1">
    <citation type="submission" date="2021-03" db="EMBL/GenBank/DDBJ databases">
        <title>Whole genome sequence of Jiella sp. MQZ13P-4.</title>
        <authorList>
            <person name="Tuo L."/>
        </authorList>
    </citation>
    <scope>NUCLEOTIDE SEQUENCE [LARGE SCALE GENOMIC DNA]</scope>
    <source>
        <strain evidence="4 5">MQZ13P-4</strain>
    </source>
</reference>
<feature type="transmembrane region" description="Helical" evidence="1">
    <location>
        <begin position="508"/>
        <end position="527"/>
    </location>
</feature>
<evidence type="ECO:0000256" key="1">
    <source>
        <dbReference type="SAM" id="Phobius"/>
    </source>
</evidence>
<feature type="transmembrane region" description="Helical" evidence="1">
    <location>
        <begin position="643"/>
        <end position="665"/>
    </location>
</feature>
<dbReference type="PANTHER" id="PTHR35342">
    <property type="entry name" value="TRICARBOXYLIC TRANSPORT PROTEIN"/>
    <property type="match status" value="1"/>
</dbReference>
<evidence type="ECO:0000259" key="2">
    <source>
        <dbReference type="Pfam" id="PF01970"/>
    </source>
</evidence>
<accession>A0ABS3J8U2</accession>
<feature type="transmembrane region" description="Helical" evidence="1">
    <location>
        <begin position="22"/>
        <end position="51"/>
    </location>
</feature>
<name>A0ABS3J8U2_9HYPH</name>
<gene>
    <name evidence="4" type="ORF">J1C47_20790</name>
</gene>
<keyword evidence="1" id="KW-0812">Transmembrane</keyword>
<feature type="transmembrane region" description="Helical" evidence="1">
    <location>
        <begin position="471"/>
        <end position="488"/>
    </location>
</feature>
<dbReference type="Pfam" id="PF01970">
    <property type="entry name" value="TctA"/>
    <property type="match status" value="1"/>
</dbReference>
<dbReference type="EMBL" id="JAFMPY010000031">
    <property type="protein sequence ID" value="MBO0906093.1"/>
    <property type="molecule type" value="Genomic_DNA"/>
</dbReference>
<dbReference type="RefSeq" id="WP_207352727.1">
    <property type="nucleotide sequence ID" value="NZ_JAFMPY010000031.1"/>
</dbReference>
<proteinExistence type="predicted"/>
<feature type="transmembrane region" description="Helical" evidence="1">
    <location>
        <begin position="169"/>
        <end position="186"/>
    </location>
</feature>
<feature type="transmembrane region" description="Helical" evidence="1">
    <location>
        <begin position="114"/>
        <end position="134"/>
    </location>
</feature>
<keyword evidence="5" id="KW-1185">Reference proteome</keyword>
<organism evidence="4 5">
    <name type="scientific">Jiella sonneratiae</name>
    <dbReference type="NCBI Taxonomy" id="2816856"/>
    <lineage>
        <taxon>Bacteria</taxon>
        <taxon>Pseudomonadati</taxon>
        <taxon>Pseudomonadota</taxon>
        <taxon>Alphaproteobacteria</taxon>
        <taxon>Hyphomicrobiales</taxon>
        <taxon>Aurantimonadaceae</taxon>
        <taxon>Jiella</taxon>
    </lineage>
</organism>
<feature type="domain" description="DUF112" evidence="2">
    <location>
        <begin position="22"/>
        <end position="443"/>
    </location>
</feature>
<evidence type="ECO:0000313" key="4">
    <source>
        <dbReference type="EMBL" id="MBO0906093.1"/>
    </source>
</evidence>
<feature type="transmembrane region" description="Helical" evidence="1">
    <location>
        <begin position="393"/>
        <end position="412"/>
    </location>
</feature>
<protein>
    <submittedName>
        <fullName evidence="4">Tripartite tricarboxylate transporter permease</fullName>
    </submittedName>
</protein>
<feature type="transmembrane region" description="Helical" evidence="1">
    <location>
        <begin position="363"/>
        <end position="381"/>
    </location>
</feature>
<feature type="transmembrane region" description="Helical" evidence="1">
    <location>
        <begin position="319"/>
        <end position="343"/>
    </location>
</feature>
<dbReference type="PANTHER" id="PTHR35342:SF5">
    <property type="entry name" value="TRICARBOXYLIC TRANSPORT PROTEIN"/>
    <property type="match status" value="1"/>
</dbReference>
<feature type="transmembrane region" description="Helical" evidence="1">
    <location>
        <begin position="140"/>
        <end position="162"/>
    </location>
</feature>
<dbReference type="InterPro" id="IPR009936">
    <property type="entry name" value="DUF1468"/>
</dbReference>
<evidence type="ECO:0000313" key="5">
    <source>
        <dbReference type="Proteomes" id="UP000664288"/>
    </source>
</evidence>
<dbReference type="Proteomes" id="UP000664288">
    <property type="component" value="Unassembled WGS sequence"/>
</dbReference>
<feature type="transmembrane region" description="Helical" evidence="1">
    <location>
        <begin position="198"/>
        <end position="218"/>
    </location>
</feature>
<keyword evidence="1" id="KW-1133">Transmembrane helix</keyword>
<evidence type="ECO:0000259" key="3">
    <source>
        <dbReference type="Pfam" id="PF07331"/>
    </source>
</evidence>
<feature type="transmembrane region" description="Helical" evidence="1">
    <location>
        <begin position="539"/>
        <end position="561"/>
    </location>
</feature>
<feature type="domain" description="DUF1468" evidence="3">
    <location>
        <begin position="517"/>
        <end position="670"/>
    </location>
</feature>
<comment type="caution">
    <text evidence="4">The sequence shown here is derived from an EMBL/GenBank/DDBJ whole genome shotgun (WGS) entry which is preliminary data.</text>
</comment>
<feature type="transmembrane region" description="Helical" evidence="1">
    <location>
        <begin position="607"/>
        <end position="631"/>
    </location>
</feature>
<keyword evidence="1" id="KW-0472">Membrane</keyword>
<dbReference type="InterPro" id="IPR002823">
    <property type="entry name" value="DUF112_TM"/>
</dbReference>